<dbReference type="SUPFAM" id="SSF56300">
    <property type="entry name" value="Metallo-dependent phosphatases"/>
    <property type="match status" value="1"/>
</dbReference>
<dbReference type="InterPro" id="IPR029052">
    <property type="entry name" value="Metallo-depent_PP-like"/>
</dbReference>
<organism evidence="2">
    <name type="scientific">hydrothermal vent metagenome</name>
    <dbReference type="NCBI Taxonomy" id="652676"/>
    <lineage>
        <taxon>unclassified sequences</taxon>
        <taxon>metagenomes</taxon>
        <taxon>ecological metagenomes</taxon>
    </lineage>
</organism>
<name>A0A160TT13_9ZZZZ</name>
<evidence type="ECO:0000259" key="1">
    <source>
        <dbReference type="Pfam" id="PF00149"/>
    </source>
</evidence>
<protein>
    <recommendedName>
        <fullName evidence="1">Calcineurin-like phosphoesterase domain-containing protein</fullName>
    </recommendedName>
</protein>
<dbReference type="InterPro" id="IPR004843">
    <property type="entry name" value="Calcineurin-like_PHP"/>
</dbReference>
<dbReference type="Pfam" id="PF00149">
    <property type="entry name" value="Metallophos"/>
    <property type="match status" value="1"/>
</dbReference>
<sequence>MASTRRAFLGYTALAGATVFASAAGLRGLRYPSLQFEPATASQFAEHSALGFQLDSHGAVYQREDAHQLVFRAYVPEPVVRASGEFELKIGNVHPQARLNIEGDGKISEERIDGLFRHVTGNSANSTLTLRWIFPRQQHYRFTAIGDTGGDLELAWILKRSQQLGADFVLHLGDYYYQPVDPERTTIHLEESPLPVFSAIGNHDFRNPFGFKPQDFIQQVGPRNSTFTLGSIQFINLDTSVDHLPVSAGKRGQLLQQIQPLASNSNLSDYVVFAHRPITDPRPINTRPSDHSVEGLQEDDWLYQQLVQRGVRHIINGHIHISTEFDDRHIHTYISGQGLAHADIIGRRPQARILVGDVEPKTPVAYQWTDLNMPFEAHCNERLHKILRGNDYADQLEPLKAACMAADS</sequence>
<dbReference type="Gene3D" id="3.60.21.10">
    <property type="match status" value="1"/>
</dbReference>
<reference evidence="2" key="1">
    <citation type="submission" date="2015-10" db="EMBL/GenBank/DDBJ databases">
        <authorList>
            <person name="Gilbert D.G."/>
        </authorList>
    </citation>
    <scope>NUCLEOTIDE SEQUENCE</scope>
</reference>
<dbReference type="GO" id="GO:0016787">
    <property type="term" value="F:hydrolase activity"/>
    <property type="evidence" value="ECO:0007669"/>
    <property type="project" value="InterPro"/>
</dbReference>
<feature type="domain" description="Calcineurin-like phosphoesterase" evidence="1">
    <location>
        <begin position="141"/>
        <end position="321"/>
    </location>
</feature>
<evidence type="ECO:0000313" key="2">
    <source>
        <dbReference type="EMBL" id="CUS50698.1"/>
    </source>
</evidence>
<proteinExistence type="predicted"/>
<accession>A0A160TT13</accession>
<gene>
    <name evidence="2" type="ORF">MGWOODY_XGa1158</name>
</gene>
<dbReference type="PROSITE" id="PS51318">
    <property type="entry name" value="TAT"/>
    <property type="match status" value="1"/>
</dbReference>
<dbReference type="InterPro" id="IPR006311">
    <property type="entry name" value="TAT_signal"/>
</dbReference>
<dbReference type="EMBL" id="CZRL01000036">
    <property type="protein sequence ID" value="CUS50698.1"/>
    <property type="molecule type" value="Genomic_DNA"/>
</dbReference>
<dbReference type="AlphaFoldDB" id="A0A160TT13"/>